<dbReference type="SUPFAM" id="SSF53448">
    <property type="entry name" value="Nucleotide-diphospho-sugar transferases"/>
    <property type="match status" value="1"/>
</dbReference>
<reference evidence="1" key="1">
    <citation type="submission" date="2021-06" db="EMBL/GenBank/DDBJ databases">
        <title>44 bacteria genomes isolated from Dapeng, Shenzhen.</title>
        <authorList>
            <person name="Zheng W."/>
            <person name="Yu S."/>
            <person name="Huang Y."/>
        </authorList>
    </citation>
    <scope>NUCLEOTIDE SEQUENCE</scope>
    <source>
        <strain evidence="1">DP5N28-2</strain>
    </source>
</reference>
<keyword evidence="2" id="KW-1185">Reference proteome</keyword>
<dbReference type="Proteomes" id="UP000753961">
    <property type="component" value="Unassembled WGS sequence"/>
</dbReference>
<dbReference type="RefSeq" id="WP_222580702.1">
    <property type="nucleotide sequence ID" value="NZ_JAHVHU010000012.1"/>
</dbReference>
<comment type="caution">
    <text evidence="1">The sequence shown here is derived from an EMBL/GenBank/DDBJ whole genome shotgun (WGS) entry which is preliminary data.</text>
</comment>
<sequence length="316" mass="37318">MKISGFGMARNASKLYYPVKQSIASILPIVDEYVFALGKGDADDRTREELLSLNSDKLKIIDTVWDLEEFPNGTENPHQTDIAKEACTGDWLIHLQADEVLHEDDLDTIVKKCEQRLDDHRIEGFLLNYLHFYGDYNHYAHQHGWYQKEIRIIRNLPEIHSFWTAQSFRKIPDFDGKSYQKKEGTEKLTVESIDAMVYHYGWVRPPAVMQRKSKSLETIHRGEATANQMYADRALQYDYGDMTQMSRFQGTHPAVMKEWMEDFHWRDDLTFEKGYQPQRPLMKHEKMKYKLLGWVEQKLLGGKHLFPYHNWKEIKP</sequence>
<name>A0A953HWP3_9BACT</name>
<dbReference type="AlphaFoldDB" id="A0A953HWP3"/>
<accession>A0A953HWP3</accession>
<dbReference type="EMBL" id="JAHVHU010000012">
    <property type="protein sequence ID" value="MBY5959163.1"/>
    <property type="molecule type" value="Genomic_DNA"/>
</dbReference>
<evidence type="ECO:0000313" key="2">
    <source>
        <dbReference type="Proteomes" id="UP000753961"/>
    </source>
</evidence>
<dbReference type="InterPro" id="IPR029044">
    <property type="entry name" value="Nucleotide-diphossugar_trans"/>
</dbReference>
<organism evidence="1 2">
    <name type="scientific">Membranihabitans marinus</name>
    <dbReference type="NCBI Taxonomy" id="1227546"/>
    <lineage>
        <taxon>Bacteria</taxon>
        <taxon>Pseudomonadati</taxon>
        <taxon>Bacteroidota</taxon>
        <taxon>Saprospiria</taxon>
        <taxon>Saprospirales</taxon>
        <taxon>Saprospiraceae</taxon>
        <taxon>Membranihabitans</taxon>
    </lineage>
</organism>
<protein>
    <recommendedName>
        <fullName evidence="3">Glycosyl transferase family 2</fullName>
    </recommendedName>
</protein>
<evidence type="ECO:0008006" key="3">
    <source>
        <dbReference type="Google" id="ProtNLM"/>
    </source>
</evidence>
<gene>
    <name evidence="1" type="ORF">KUV50_13505</name>
</gene>
<evidence type="ECO:0000313" key="1">
    <source>
        <dbReference type="EMBL" id="MBY5959163.1"/>
    </source>
</evidence>
<proteinExistence type="predicted"/>